<keyword evidence="5" id="KW-0119">Carbohydrate metabolism</keyword>
<evidence type="ECO:0000256" key="1">
    <source>
        <dbReference type="ARBA" id="ARBA00001946"/>
    </source>
</evidence>
<keyword evidence="7" id="KW-1185">Reference proteome</keyword>
<evidence type="ECO:0000256" key="2">
    <source>
        <dbReference type="ARBA" id="ARBA00022723"/>
    </source>
</evidence>
<keyword evidence="2" id="KW-0479">Metal-binding</keyword>
<dbReference type="PANTHER" id="PTHR31609:SF1">
    <property type="entry name" value="CARBOHYDRATE DEACETYLASE"/>
    <property type="match status" value="1"/>
</dbReference>
<dbReference type="SUPFAM" id="SSF88713">
    <property type="entry name" value="Glycoside hydrolase/deacetylase"/>
    <property type="match status" value="1"/>
</dbReference>
<reference evidence="6 7" key="1">
    <citation type="submission" date="2015-09" db="EMBL/GenBank/DDBJ databases">
        <title>Draft Genome Sequence of Bradyrhizobium manausense Strain BR 3351T, a Novel Symbiotic Nitrogen-Fixing Alphaproteobacterium Isolated from Brazilian Amazon Rain Forest.</title>
        <authorList>
            <person name="De Araujo J.L."/>
            <person name="Zilli J.E."/>
        </authorList>
    </citation>
    <scope>NUCLEOTIDE SEQUENCE [LARGE SCALE GENOMIC DNA]</scope>
    <source>
        <strain evidence="6 7">BR3351</strain>
    </source>
</reference>
<keyword evidence="4" id="KW-0460">Magnesium</keyword>
<dbReference type="Pfam" id="PF04794">
    <property type="entry name" value="YdjC"/>
    <property type="match status" value="1"/>
</dbReference>
<proteinExistence type="predicted"/>
<comment type="cofactor">
    <cofactor evidence="1">
        <name>Mg(2+)</name>
        <dbReference type="ChEBI" id="CHEBI:18420"/>
    </cofactor>
</comment>
<keyword evidence="3" id="KW-0378">Hydrolase</keyword>
<dbReference type="GO" id="GO:0005975">
    <property type="term" value="P:carbohydrate metabolic process"/>
    <property type="evidence" value="ECO:0007669"/>
    <property type="project" value="InterPro"/>
</dbReference>
<sequence>MSTAARLRHVWLCADDYGISPGVNRAIRDLIARGRLNATSVMMVGPAIDQSEVAALSAAAKASARCAIGLHVTLSAPFRPLTMHFRPLDGDMFMAFPKLLRAGLMRRLDSEFFRNEVRAQLLAFAEAFGRPPDFVDGHQHVQLFPQVRDGFVEAVSEIAPKAWVRQGGRDLPLAQRLASPKALVLDLLSSQFRRRAGRAGLAFNPAFAGAYDFTRAADFGELMRQFLEGLPEGGLVMCHPGFVDEVLTGLDPMTDVREREHGYLASDAFAQLLATSNVTLG</sequence>
<organism evidence="6 7">
    <name type="scientific">Bradyrhizobium manausense</name>
    <dbReference type="NCBI Taxonomy" id="989370"/>
    <lineage>
        <taxon>Bacteria</taxon>
        <taxon>Pseudomonadati</taxon>
        <taxon>Pseudomonadota</taxon>
        <taxon>Alphaproteobacteria</taxon>
        <taxon>Hyphomicrobiales</taxon>
        <taxon>Nitrobacteraceae</taxon>
        <taxon>Bradyrhizobium</taxon>
    </lineage>
</organism>
<evidence type="ECO:0000256" key="3">
    <source>
        <dbReference type="ARBA" id="ARBA00022801"/>
    </source>
</evidence>
<dbReference type="GO" id="GO:0019213">
    <property type="term" value="F:deacetylase activity"/>
    <property type="evidence" value="ECO:0007669"/>
    <property type="project" value="TreeGrafter"/>
</dbReference>
<evidence type="ECO:0000313" key="6">
    <source>
        <dbReference type="EMBL" id="KRQ17281.1"/>
    </source>
</evidence>
<evidence type="ECO:0000256" key="5">
    <source>
        <dbReference type="ARBA" id="ARBA00023277"/>
    </source>
</evidence>
<dbReference type="AlphaFoldDB" id="A0A0R3E556"/>
<evidence type="ECO:0000256" key="4">
    <source>
        <dbReference type="ARBA" id="ARBA00022842"/>
    </source>
</evidence>
<comment type="caution">
    <text evidence="6">The sequence shown here is derived from an EMBL/GenBank/DDBJ whole genome shotgun (WGS) entry which is preliminary data.</text>
</comment>
<accession>A0A0R3E556</accession>
<dbReference type="STRING" id="989370.AOQ71_03670"/>
<dbReference type="Gene3D" id="3.20.20.370">
    <property type="entry name" value="Glycoside hydrolase/deacetylase"/>
    <property type="match status" value="1"/>
</dbReference>
<evidence type="ECO:0000313" key="7">
    <source>
        <dbReference type="Proteomes" id="UP000051936"/>
    </source>
</evidence>
<dbReference type="Proteomes" id="UP000051936">
    <property type="component" value="Unassembled WGS sequence"/>
</dbReference>
<dbReference type="InterPro" id="IPR006879">
    <property type="entry name" value="YdjC-like"/>
</dbReference>
<evidence type="ECO:0008006" key="8">
    <source>
        <dbReference type="Google" id="ProtNLM"/>
    </source>
</evidence>
<dbReference type="InterPro" id="IPR011330">
    <property type="entry name" value="Glyco_hydro/deAcase_b/a-brl"/>
</dbReference>
<name>A0A0R3E556_9BRAD</name>
<dbReference type="EMBL" id="LJYG01000016">
    <property type="protein sequence ID" value="KRQ17281.1"/>
    <property type="molecule type" value="Genomic_DNA"/>
</dbReference>
<protein>
    <recommendedName>
        <fullName evidence="8">ChbG/HpnK family deacetylase</fullName>
    </recommendedName>
</protein>
<dbReference type="GO" id="GO:0046872">
    <property type="term" value="F:metal ion binding"/>
    <property type="evidence" value="ECO:0007669"/>
    <property type="project" value="UniProtKB-KW"/>
</dbReference>
<dbReference type="OrthoDB" id="9774177at2"/>
<dbReference type="PANTHER" id="PTHR31609">
    <property type="entry name" value="YDJC DEACETYLASE FAMILY MEMBER"/>
    <property type="match status" value="1"/>
</dbReference>
<dbReference type="RefSeq" id="WP_057741780.1">
    <property type="nucleotide sequence ID" value="NZ_LJYG01000016.1"/>
</dbReference>
<dbReference type="GO" id="GO:0016787">
    <property type="term" value="F:hydrolase activity"/>
    <property type="evidence" value="ECO:0007669"/>
    <property type="project" value="UniProtKB-KW"/>
</dbReference>
<dbReference type="CDD" id="cd10807">
    <property type="entry name" value="YdjC_like_3"/>
    <property type="match status" value="1"/>
</dbReference>
<gene>
    <name evidence="6" type="ORF">AOQ71_03670</name>
</gene>